<dbReference type="PROSITE" id="PS51318">
    <property type="entry name" value="TAT"/>
    <property type="match status" value="1"/>
</dbReference>
<name>A0A0C2VTL5_RHOER</name>
<accession>A0A0C2VTL5</accession>
<dbReference type="PANTHER" id="PTHR48267:SF1">
    <property type="entry name" value="BILIRUBIN OXIDASE"/>
    <property type="match status" value="1"/>
</dbReference>
<comment type="similarity">
    <text evidence="1">Belongs to the multicopper oxidase family.</text>
</comment>
<dbReference type="Pfam" id="PF07732">
    <property type="entry name" value="Cu-oxidase_3"/>
    <property type="match status" value="1"/>
</dbReference>
<reference evidence="5 6" key="1">
    <citation type="journal article" date="2017" name="Poromechanics V (2013)">
        <title>Genomic Characterization of the Arsenic-Tolerant Actinobacterium, &lt;i&gt;Rhodococcus erythropolis&lt;/i&gt; S43.</title>
        <authorList>
            <person name="Retamal-Morales G."/>
            <person name="Mehnert M."/>
            <person name="Schwabe R."/>
            <person name="Tischler D."/>
            <person name="Schloemann M."/>
            <person name="Levican G.J."/>
        </authorList>
    </citation>
    <scope>NUCLEOTIDE SEQUENCE [LARGE SCALE GENOMIC DNA]</scope>
    <source>
        <strain evidence="5 6">S43</strain>
    </source>
</reference>
<dbReference type="InterPro" id="IPR011707">
    <property type="entry name" value="Cu-oxidase-like_N"/>
</dbReference>
<dbReference type="GO" id="GO:0005507">
    <property type="term" value="F:copper ion binding"/>
    <property type="evidence" value="ECO:0007669"/>
    <property type="project" value="InterPro"/>
</dbReference>
<dbReference type="AlphaFoldDB" id="A0A0C2VTL5"/>
<proteinExistence type="inferred from homology"/>
<dbReference type="Proteomes" id="UP000325576">
    <property type="component" value="Unassembled WGS sequence"/>
</dbReference>
<evidence type="ECO:0000259" key="3">
    <source>
        <dbReference type="Pfam" id="PF07731"/>
    </source>
</evidence>
<comment type="caution">
    <text evidence="5">The sequence shown here is derived from an EMBL/GenBank/DDBJ whole genome shotgun (WGS) entry which is preliminary data.</text>
</comment>
<feature type="signal peptide" evidence="2">
    <location>
        <begin position="1"/>
        <end position="32"/>
    </location>
</feature>
<feature type="domain" description="Plastocyanin-like" evidence="4">
    <location>
        <begin position="140"/>
        <end position="210"/>
    </location>
</feature>
<evidence type="ECO:0000259" key="4">
    <source>
        <dbReference type="Pfam" id="PF07732"/>
    </source>
</evidence>
<keyword evidence="2" id="KW-0732">Signal</keyword>
<dbReference type="CDD" id="cd13844">
    <property type="entry name" value="CuRO_1_BOD_CotA_like"/>
    <property type="match status" value="1"/>
</dbReference>
<gene>
    <name evidence="5" type="ORF">BS297_23375</name>
</gene>
<dbReference type="PANTHER" id="PTHR48267">
    <property type="entry name" value="CUPREDOXIN SUPERFAMILY PROTEIN"/>
    <property type="match status" value="1"/>
</dbReference>
<dbReference type="Gene3D" id="2.60.40.420">
    <property type="entry name" value="Cupredoxins - blue copper proteins"/>
    <property type="match status" value="3"/>
</dbReference>
<dbReference type="GO" id="GO:0016491">
    <property type="term" value="F:oxidoreductase activity"/>
    <property type="evidence" value="ECO:0007669"/>
    <property type="project" value="InterPro"/>
</dbReference>
<dbReference type="InterPro" id="IPR006311">
    <property type="entry name" value="TAT_signal"/>
</dbReference>
<dbReference type="InterPro" id="IPR008972">
    <property type="entry name" value="Cupredoxin"/>
</dbReference>
<organism evidence="5 6">
    <name type="scientific">Rhodococcus erythropolis</name>
    <name type="common">Arthrobacter picolinophilus</name>
    <dbReference type="NCBI Taxonomy" id="1833"/>
    <lineage>
        <taxon>Bacteria</taxon>
        <taxon>Bacillati</taxon>
        <taxon>Actinomycetota</taxon>
        <taxon>Actinomycetes</taxon>
        <taxon>Mycobacteriales</taxon>
        <taxon>Nocardiaceae</taxon>
        <taxon>Rhodococcus</taxon>
        <taxon>Rhodococcus erythropolis group</taxon>
    </lineage>
</organism>
<dbReference type="InterPro" id="IPR011706">
    <property type="entry name" value="Cu-oxidase_C"/>
</dbReference>
<dbReference type="SUPFAM" id="SSF49503">
    <property type="entry name" value="Cupredoxins"/>
    <property type="match status" value="3"/>
</dbReference>
<protein>
    <submittedName>
        <fullName evidence="5">Copper oxidase</fullName>
    </submittedName>
</protein>
<dbReference type="Pfam" id="PF07731">
    <property type="entry name" value="Cu-oxidase_2"/>
    <property type="match status" value="1"/>
</dbReference>
<feature type="domain" description="Plastocyanin-like" evidence="3">
    <location>
        <begin position="421"/>
        <end position="529"/>
    </location>
</feature>
<evidence type="ECO:0000256" key="2">
    <source>
        <dbReference type="SAM" id="SignalP"/>
    </source>
</evidence>
<evidence type="ECO:0000313" key="5">
    <source>
        <dbReference type="EMBL" id="KAB2582900.1"/>
    </source>
</evidence>
<sequence length="588" mass="64392">MDESHKIRRRSFVQGLGLLAGLSALSAGSATARPPDIDPLRPFQLPSPRLEPFRETLPVLPGISGGNLELRAASSMHRFHPDLPSSPSLGYGGMDYLGPTIEAHVDQLVTVRYANDISAYPLAADVDPGLHGVSDLDRTQVPTSLHLHGGVTAPQFDGHPELIQRPGEGLVHEYTNGRAAGNLWYHDHAMGMTRLNVYAGLVGMYFLRDDVDTGAAGNSLGLPTGEFELPMILQDKVFTSDGRQSVRSTWLTPQGSWDPATPGDVGVVNGVVWPKVEVARGLYRLRLLNAATYSVWNLHFANRMRFWVIGSEGGLLAAPAPTDHVRLSPGERADLLVDFSMLEPGTTVELRNDEPVPLAVAQRGTQVMPVFCRFDVGSAKGFTGSIPQQLNSVAAEPASPDVVRNLTIMQLSRPSDYPSITMSLNNLRFTDSDIELPRQGAVEQWNLINITTEPHPIHLHLVAFRVVGRQSLDTAALMQRYPVPDLGVRWTPSAEEFVTSSLRPPEVWETGEKDTVIVDANSITRVIVRFPTADELGFDPDATFARGSMADHSAHGEAGMGDLQGYVWHCHMLDHEDHDMMLRYRVVT</sequence>
<evidence type="ECO:0000256" key="1">
    <source>
        <dbReference type="ARBA" id="ARBA00010609"/>
    </source>
</evidence>
<dbReference type="InterPro" id="IPR045087">
    <property type="entry name" value="Cu-oxidase_fam"/>
</dbReference>
<dbReference type="EMBL" id="MRBO01000621">
    <property type="protein sequence ID" value="KAB2582900.1"/>
    <property type="molecule type" value="Genomic_DNA"/>
</dbReference>
<evidence type="ECO:0000313" key="6">
    <source>
        <dbReference type="Proteomes" id="UP000325576"/>
    </source>
</evidence>
<feature type="chain" id="PRO_5041038814" evidence="2">
    <location>
        <begin position="33"/>
        <end position="588"/>
    </location>
</feature>